<evidence type="ECO:0000313" key="1">
    <source>
        <dbReference type="EMBL" id="AAF12295.1"/>
    </source>
</evidence>
<dbReference type="OrthoDB" id="72139at2"/>
<evidence type="ECO:0008006" key="3">
    <source>
        <dbReference type="Google" id="ProtNLM"/>
    </source>
</evidence>
<dbReference type="EMBL" id="AE001825">
    <property type="protein sequence ID" value="AAF12295.1"/>
    <property type="molecule type" value="Genomic_DNA"/>
</dbReference>
<sequence>MMVDRERLERIFLSTITPQLSTAPRSFMQVNGEPRPCVPGLTLHGLLRELDIRPERVAIAVNDDFYPGGQAPDRELEEADVVEIVRVIGGG</sequence>
<evidence type="ECO:0000313" key="2">
    <source>
        <dbReference type="Proteomes" id="UP000002524"/>
    </source>
</evidence>
<dbReference type="Pfam" id="PF02597">
    <property type="entry name" value="ThiS"/>
    <property type="match status" value="1"/>
</dbReference>
<dbReference type="SUPFAM" id="SSF54285">
    <property type="entry name" value="MoaD/ThiS"/>
    <property type="match status" value="1"/>
</dbReference>
<dbReference type="InterPro" id="IPR010035">
    <property type="entry name" value="Thi_S"/>
</dbReference>
<dbReference type="PATRIC" id="fig|243230.17.peg.3061"/>
<dbReference type="STRING" id="243230.DR_A0173"/>
<dbReference type="NCBIfam" id="TIGR01683">
    <property type="entry name" value="thiS"/>
    <property type="match status" value="1"/>
</dbReference>
<accession>Q9RYY0</accession>
<proteinExistence type="predicted"/>
<dbReference type="Proteomes" id="UP000002524">
    <property type="component" value="Chromosome 2"/>
</dbReference>
<dbReference type="InterPro" id="IPR012675">
    <property type="entry name" value="Beta-grasp_dom_sf"/>
</dbReference>
<dbReference type="InParanoid" id="Q9RYY0"/>
<dbReference type="Gene3D" id="3.10.20.30">
    <property type="match status" value="1"/>
</dbReference>
<dbReference type="InterPro" id="IPR016155">
    <property type="entry name" value="Mopterin_synth/thiamin_S_b"/>
</dbReference>
<reference evidence="1 2" key="1">
    <citation type="journal article" date="1999" name="Science">
        <title>Genome sequence of the radioresistant bacterium Deinococcus radiodurans R1.</title>
        <authorList>
            <person name="White O."/>
            <person name="Eisen J.A."/>
            <person name="Heidelberg J.F."/>
            <person name="Hickey E.K."/>
            <person name="Peterson J.D."/>
            <person name="Dodson R.J."/>
            <person name="Haft D.H."/>
            <person name="Gwinn M.L."/>
            <person name="Nelson W.C."/>
            <person name="Richardson D.L."/>
            <person name="Moffat K.S."/>
            <person name="Qin H."/>
            <person name="Jiang L."/>
            <person name="Pamphile W."/>
            <person name="Crosby M."/>
            <person name="Shen M."/>
            <person name="Vamathevan J.J."/>
            <person name="Lam P."/>
            <person name="McDonald L."/>
            <person name="Utterback T."/>
            <person name="Zalewski C."/>
            <person name="Makarova K.S."/>
            <person name="Aravind L."/>
            <person name="Daly M.J."/>
            <person name="Minton K.W."/>
            <person name="Fleischmann R.D."/>
            <person name="Ketchum K.A."/>
            <person name="Nelson K.E."/>
            <person name="Salzberg S."/>
            <person name="Smith H.O."/>
            <person name="Venter J.C."/>
            <person name="Fraser C.M."/>
        </authorList>
    </citation>
    <scope>NUCLEOTIDE SEQUENCE [LARGE SCALE GENOMIC DNA]</scope>
    <source>
        <strain evidence="2">ATCC 13939 / DSM 20539 / JCM 16871 / LMG 4051 / NBRC 15346 / NCIMB 9279 / R1 / VKM B-1422</strain>
    </source>
</reference>
<dbReference type="HOGENOM" id="CLU_174611_1_0_0"/>
<dbReference type="KEGG" id="dra:DR_A0173"/>
<dbReference type="SMR" id="Q9RYY0"/>
<dbReference type="PaxDb" id="243230-DR_A0173"/>
<dbReference type="GO" id="GO:0052837">
    <property type="term" value="P:thiazole biosynthetic process"/>
    <property type="evidence" value="ECO:0000318"/>
    <property type="project" value="GO_Central"/>
</dbReference>
<name>Q9RYY0_DEIRA</name>
<gene>
    <name evidence="1" type="ordered locus">DR_A0173</name>
</gene>
<organism evidence="1 2">
    <name type="scientific">Deinococcus radiodurans (strain ATCC 13939 / DSM 20539 / JCM 16871 / CCUG 27074 / LMG 4051 / NBRC 15346 / NCIMB 9279 / VKM B-1422 / R1)</name>
    <dbReference type="NCBI Taxonomy" id="243230"/>
    <lineage>
        <taxon>Bacteria</taxon>
        <taxon>Thermotogati</taxon>
        <taxon>Deinococcota</taxon>
        <taxon>Deinococci</taxon>
        <taxon>Deinococcales</taxon>
        <taxon>Deinococcaceae</taxon>
        <taxon>Deinococcus</taxon>
    </lineage>
</organism>
<dbReference type="PIR" id="H75613">
    <property type="entry name" value="H75613"/>
</dbReference>
<dbReference type="GO" id="GO:0097163">
    <property type="term" value="F:sulfur carrier activity"/>
    <property type="evidence" value="ECO:0000318"/>
    <property type="project" value="GO_Central"/>
</dbReference>
<keyword evidence="2" id="KW-1185">Reference proteome</keyword>
<protein>
    <recommendedName>
        <fullName evidence="3">Thiamine biosynthesis protein ThiS</fullName>
    </recommendedName>
</protein>
<dbReference type="PANTHER" id="PTHR34472:SF1">
    <property type="entry name" value="SULFUR CARRIER PROTEIN THIS"/>
    <property type="match status" value="1"/>
</dbReference>
<dbReference type="PANTHER" id="PTHR34472">
    <property type="entry name" value="SULFUR CARRIER PROTEIN THIS"/>
    <property type="match status" value="1"/>
</dbReference>
<dbReference type="CDD" id="cd00565">
    <property type="entry name" value="Ubl_ThiS"/>
    <property type="match status" value="1"/>
</dbReference>
<dbReference type="eggNOG" id="COG2104">
    <property type="taxonomic scope" value="Bacteria"/>
</dbReference>
<dbReference type="EnsemblBacteria" id="AAF12295">
    <property type="protein sequence ID" value="AAF12295"/>
    <property type="gene ID" value="DR_A0173"/>
</dbReference>
<dbReference type="InterPro" id="IPR003749">
    <property type="entry name" value="ThiS/MoaD-like"/>
</dbReference>
<dbReference type="AlphaFoldDB" id="Q9RYY0"/>
<dbReference type="GO" id="GO:1902503">
    <property type="term" value="C:adenylyltransferase complex"/>
    <property type="evidence" value="ECO:0000318"/>
    <property type="project" value="GO_Central"/>
</dbReference>